<dbReference type="EMBL" id="JABFTP020000124">
    <property type="protein sequence ID" value="KAL3279418.1"/>
    <property type="molecule type" value="Genomic_DNA"/>
</dbReference>
<comment type="caution">
    <text evidence="3">The sequence shown here is derived from an EMBL/GenBank/DDBJ whole genome shotgun (WGS) entry which is preliminary data.</text>
</comment>
<dbReference type="InterPro" id="IPR001878">
    <property type="entry name" value="Znf_CCHC"/>
</dbReference>
<keyword evidence="4" id="KW-1185">Reference proteome</keyword>
<evidence type="ECO:0000256" key="1">
    <source>
        <dbReference type="SAM" id="MobiDB-lite"/>
    </source>
</evidence>
<feature type="region of interest" description="Disordered" evidence="1">
    <location>
        <begin position="277"/>
        <end position="314"/>
    </location>
</feature>
<feature type="domain" description="CCHC-type" evidence="2">
    <location>
        <begin position="198"/>
        <end position="214"/>
    </location>
</feature>
<dbReference type="Proteomes" id="UP001516400">
    <property type="component" value="Unassembled WGS sequence"/>
</dbReference>
<dbReference type="SMART" id="SM00343">
    <property type="entry name" value="ZnF_C2HC"/>
    <property type="match status" value="2"/>
</dbReference>
<organism evidence="3 4">
    <name type="scientific">Cryptolaemus montrouzieri</name>
    <dbReference type="NCBI Taxonomy" id="559131"/>
    <lineage>
        <taxon>Eukaryota</taxon>
        <taxon>Metazoa</taxon>
        <taxon>Ecdysozoa</taxon>
        <taxon>Arthropoda</taxon>
        <taxon>Hexapoda</taxon>
        <taxon>Insecta</taxon>
        <taxon>Pterygota</taxon>
        <taxon>Neoptera</taxon>
        <taxon>Endopterygota</taxon>
        <taxon>Coleoptera</taxon>
        <taxon>Polyphaga</taxon>
        <taxon>Cucujiformia</taxon>
        <taxon>Coccinelloidea</taxon>
        <taxon>Coccinellidae</taxon>
        <taxon>Scymninae</taxon>
        <taxon>Scymnini</taxon>
        <taxon>Cryptolaemus</taxon>
    </lineage>
</organism>
<dbReference type="Gene3D" id="4.10.60.10">
    <property type="entry name" value="Zinc finger, CCHC-type"/>
    <property type="match status" value="1"/>
</dbReference>
<evidence type="ECO:0000313" key="4">
    <source>
        <dbReference type="Proteomes" id="UP001516400"/>
    </source>
</evidence>
<dbReference type="AlphaFoldDB" id="A0ABD2NL64"/>
<proteinExistence type="predicted"/>
<name>A0ABD2NL64_9CUCU</name>
<protein>
    <recommendedName>
        <fullName evidence="2">CCHC-type domain-containing protein</fullName>
    </recommendedName>
</protein>
<feature type="domain" description="CCHC-type" evidence="2">
    <location>
        <begin position="255"/>
        <end position="271"/>
    </location>
</feature>
<reference evidence="3 4" key="1">
    <citation type="journal article" date="2021" name="BMC Biol.">
        <title>Horizontally acquired antibacterial genes associated with adaptive radiation of ladybird beetles.</title>
        <authorList>
            <person name="Li H.S."/>
            <person name="Tang X.F."/>
            <person name="Huang Y.H."/>
            <person name="Xu Z.Y."/>
            <person name="Chen M.L."/>
            <person name="Du X.Y."/>
            <person name="Qiu B.Y."/>
            <person name="Chen P.T."/>
            <person name="Zhang W."/>
            <person name="Slipinski A."/>
            <person name="Escalona H.E."/>
            <person name="Waterhouse R.M."/>
            <person name="Zwick A."/>
            <person name="Pang H."/>
        </authorList>
    </citation>
    <scope>NUCLEOTIDE SEQUENCE [LARGE SCALE GENOMIC DNA]</scope>
    <source>
        <strain evidence="3">SYSU2018</strain>
    </source>
</reference>
<feature type="compositionally biased region" description="Low complexity" evidence="1">
    <location>
        <begin position="297"/>
        <end position="314"/>
    </location>
</feature>
<feature type="compositionally biased region" description="Low complexity" evidence="1">
    <location>
        <begin position="277"/>
        <end position="289"/>
    </location>
</feature>
<evidence type="ECO:0000259" key="2">
    <source>
        <dbReference type="SMART" id="SM00343"/>
    </source>
</evidence>
<evidence type="ECO:0000313" key="3">
    <source>
        <dbReference type="EMBL" id="KAL3279418.1"/>
    </source>
</evidence>
<sequence>MGVSFENVKDMIIRFDGNKSKLFEFIDNCDKAHKIIKSEQKHLLFILIETRLTDNARAVVRNREFSDWTELKRFLLETYSDKRTSCQWQLELNSCRQGFNESVLSYANRVENCYLKSTNTLNPDQTREKREACIELLREQALNVSITGLQKDLLILVKSQRPQSLESAIAIALSEEREIKSKYEINKYQNVNNSFTRHCTFCNKPGHSSFNCRQNQRKSSVDNFNNVRHFQTNSNPRNTELNFQNSRSQNSSIKFCNYCKNKGHLINECRKREFNNSRRNNSRNFNNSNKPIRQESHSQFSNSSTNFQNSNQNQNLNVQAPRVAATSRNANLIKAEYQ</sequence>
<accession>A0ABD2NL64</accession>
<gene>
    <name evidence="3" type="ORF">HHI36_016929</name>
</gene>